<feature type="transmembrane region" description="Helical" evidence="1">
    <location>
        <begin position="292"/>
        <end position="313"/>
    </location>
</feature>
<keyword evidence="1" id="KW-1133">Transmembrane helix</keyword>
<dbReference type="PANTHER" id="PTHR13325:SF3">
    <property type="entry name" value="MEMBRANE-BOUND TRANSCRIPTION FACTOR SITE-2 PROTEASE"/>
    <property type="match status" value="1"/>
</dbReference>
<protein>
    <recommendedName>
        <fullName evidence="4">HlyD family efflux transporter periplasmic adaptor subunit</fullName>
    </recommendedName>
</protein>
<dbReference type="InterPro" id="IPR001193">
    <property type="entry name" value="MBTPS2"/>
</dbReference>
<comment type="caution">
    <text evidence="2">The sequence shown here is derived from an EMBL/GenBank/DDBJ whole genome shotgun (WGS) entry which is preliminary data.</text>
</comment>
<dbReference type="RefSeq" id="WP_124924982.1">
    <property type="nucleotide sequence ID" value="NZ_BMOH01000011.1"/>
</dbReference>
<gene>
    <name evidence="2" type="ORF">EHS89_04725</name>
</gene>
<organism evidence="2 3">
    <name type="scientific">Amphritea balenae</name>
    <dbReference type="NCBI Taxonomy" id="452629"/>
    <lineage>
        <taxon>Bacteria</taxon>
        <taxon>Pseudomonadati</taxon>
        <taxon>Pseudomonadota</taxon>
        <taxon>Gammaproteobacteria</taxon>
        <taxon>Oceanospirillales</taxon>
        <taxon>Oceanospirillaceae</taxon>
        <taxon>Amphritea</taxon>
    </lineage>
</organism>
<keyword evidence="1" id="KW-0812">Transmembrane</keyword>
<feature type="transmembrane region" description="Helical" evidence="1">
    <location>
        <begin position="396"/>
        <end position="416"/>
    </location>
</feature>
<dbReference type="GO" id="GO:0016020">
    <property type="term" value="C:membrane"/>
    <property type="evidence" value="ECO:0007669"/>
    <property type="project" value="InterPro"/>
</dbReference>
<dbReference type="OrthoDB" id="9759690at2"/>
<name>A0A3P1STC4_9GAMM</name>
<evidence type="ECO:0000256" key="1">
    <source>
        <dbReference type="SAM" id="Phobius"/>
    </source>
</evidence>
<feature type="transmembrane region" description="Helical" evidence="1">
    <location>
        <begin position="264"/>
        <end position="286"/>
    </location>
</feature>
<feature type="transmembrane region" description="Helical" evidence="1">
    <location>
        <begin position="162"/>
        <end position="184"/>
    </location>
</feature>
<feature type="transmembrane region" description="Helical" evidence="1">
    <location>
        <begin position="205"/>
        <end position="229"/>
    </location>
</feature>
<evidence type="ECO:0008006" key="4">
    <source>
        <dbReference type="Google" id="ProtNLM"/>
    </source>
</evidence>
<evidence type="ECO:0000313" key="3">
    <source>
        <dbReference type="Proteomes" id="UP000267535"/>
    </source>
</evidence>
<feature type="transmembrane region" description="Helical" evidence="1">
    <location>
        <begin position="370"/>
        <end position="390"/>
    </location>
</feature>
<proteinExistence type="predicted"/>
<dbReference type="AlphaFoldDB" id="A0A3P1STC4"/>
<dbReference type="GO" id="GO:0031293">
    <property type="term" value="P:membrane protein intracellular domain proteolysis"/>
    <property type="evidence" value="ECO:0007669"/>
    <property type="project" value="TreeGrafter"/>
</dbReference>
<sequence length="727" mass="80939">MAAAQSLADSAMMQGDNLTLTEANHWDRVKTLKLTCVDGLRFSQRTDKGQVWWLIQKNSSDLQYRIDDLSYRMLQQLDGHITPLEIWQDTDTEITSEQLAAQFVQLLELGFLLPGSGSGSGPGQKTATQKAKKKRLLNPVGFNLFSFNPEFILKPLAPLCRYLFNAGFGMLWCVFIFCGLLLWLNNHDDLVSYFNARAGDPLYILLFWLVYPVLKLIHELGHGLAVWFGGGQVKRAGILMLVFMPVPFVDASESSHFQSKKLRMLVSAAGVMAEMLVAAIGLMFWYFSDSVLLQEIGFIVALAGSVSTIVFNANPLLRFDGYYFLSDWIDVPNLASRSQQLVRRFFFSQIFKLRNSKDVFTCQAYEKKWLVLYGPAALCYRLFIIGVIAYLVSGYFLWLGLLLAAWAIGIQLIWPVATFLKEVWQAAVVQQRIQRFTGVTISALSLSVLMLVIPVRTTVIAEAVVVLPETAYLRTSVDGFVRSMSLSSGAGVNPGDVVMLLDNPELIAQRDKLSAELKKTYNLHASVLLDDPQRATIIEEQISSLTTELNYLEAQVEGLAVTAAQAGKLTIDNWQDLPGRYLKKGELVGFIYQPGHFELQTVVSVADADALSKGELSAEVSFSGFQGIEIPAENIRSVPQAVSYLPDAVLGSAHGGELMIDIQDTSGIKTLYPVFQFNLEIPISYTELVQEERVPAKTAIVKFSHAPRSLASELWALGREFWFIKSI</sequence>
<feature type="transmembrane region" description="Helical" evidence="1">
    <location>
        <begin position="436"/>
        <end position="455"/>
    </location>
</feature>
<dbReference type="GO" id="GO:0004222">
    <property type="term" value="F:metalloendopeptidase activity"/>
    <property type="evidence" value="ECO:0007669"/>
    <property type="project" value="InterPro"/>
</dbReference>
<keyword evidence="3" id="KW-1185">Reference proteome</keyword>
<reference evidence="2 3" key="1">
    <citation type="submission" date="2018-11" db="EMBL/GenBank/DDBJ databases">
        <title>The draft genome sequence of Amphritea balenae JAMM 1525T.</title>
        <authorList>
            <person name="Fang Z."/>
            <person name="Zhang Y."/>
            <person name="Han X."/>
        </authorList>
    </citation>
    <scope>NUCLEOTIDE SEQUENCE [LARGE SCALE GENOMIC DNA]</scope>
    <source>
        <strain evidence="2 3">JAMM 1525</strain>
    </source>
</reference>
<dbReference type="Proteomes" id="UP000267535">
    <property type="component" value="Unassembled WGS sequence"/>
</dbReference>
<evidence type="ECO:0000313" key="2">
    <source>
        <dbReference type="EMBL" id="RRD00401.1"/>
    </source>
</evidence>
<accession>A0A3P1STC4</accession>
<dbReference type="PANTHER" id="PTHR13325">
    <property type="entry name" value="PROTEASE M50 MEMBRANE-BOUND TRANSCRIPTION FACTOR SITE 2 PROTEASE"/>
    <property type="match status" value="1"/>
</dbReference>
<dbReference type="GO" id="GO:0005737">
    <property type="term" value="C:cytoplasm"/>
    <property type="evidence" value="ECO:0007669"/>
    <property type="project" value="TreeGrafter"/>
</dbReference>
<dbReference type="EMBL" id="RQXV01000002">
    <property type="protein sequence ID" value="RRD00401.1"/>
    <property type="molecule type" value="Genomic_DNA"/>
</dbReference>
<keyword evidence="1" id="KW-0472">Membrane</keyword>